<sequence length="890" mass="95156">MERKRKLPPRAAARQEQAAKRRNVETRGQSSTPAVVETPPREPTPPPRLPTPPPPLPKHVEAGKPLPTVEEPQAADLSSKEYQSLSESGVMSESLSRSRHKWLSDGLFEKFWTKPHKRKGMLQEDPNNPPKDSMMKVGLVNMTIGPHIVEATMFAVKTFKLLPHQQLKFHPKPQPLQQPPGQAQTASAAQGPPETAQETAQAPAQAPAQAARVQQPSHTSPQTHRQPQPQLQAPEQLGTKPVQQPTPVLARPVLQYGPPNGAMPPPSTQSAPTATCTPAIPVAAPAPAPAPDTSQPTSTEAKPAVRVNDAPEAPTKPATTTPQTALLATEIPAAAPGASPAVSVASAKAMTSPSPAFTVKAQPSPSPSPAPAPPAQTQPQPQHLQPKALSSATPRAVQPAPDPVTSTSNPQRAASPAHPALQPTAVTQLVARPPSNLPLKPGSVPVSTGTPPQKTNFRPPSAPNPCPPSRVNKAGAPSVPAAKPAANDPVIALLAQKASRDPELRELMKRVAEGKAKEGELAKFQKIIDQLNAEYKQKGGQQGLSADRLLVDGRTVKYFADEVRTILDIVLASNPNQKSSELRPPPRSDPLVVLLVKTALEDRRSQDMIRRIAEGKHGATDATDLKQILDRLHRDAKTTPKTPAPGPLPATRRQATHGHSGVAAAPPAKPNASQNAPNGNPQALRSKGPPPAANRPDISAVAFDFGSGDRYLFPKYSVLEFLPSQAGQQVVASFLIVRKGSISEYGGDPKLDYYQPVTIRLQTNTGRHLENLARVVAPQEEVRRYMNDVMDNMTRAEYVLLAMRLPRVDFDPEKAVPGVDDCKANSPTPKSEPETEQSCTPKPGVLWTTGPGGKDANPSLSVKFQDPEQEAQTKYERLIRSVAEKEVDSV</sequence>
<feature type="compositionally biased region" description="Polar residues" evidence="1">
    <location>
        <begin position="671"/>
        <end position="683"/>
    </location>
</feature>
<feature type="compositionally biased region" description="Pro residues" evidence="1">
    <location>
        <begin position="364"/>
        <end position="376"/>
    </location>
</feature>
<feature type="compositionally biased region" description="Low complexity" evidence="1">
    <location>
        <begin position="192"/>
        <end position="211"/>
    </location>
</feature>
<feature type="compositionally biased region" description="Low complexity" evidence="1">
    <location>
        <begin position="310"/>
        <end position="349"/>
    </location>
</feature>
<protein>
    <recommendedName>
        <fullName evidence="2">SWR1-complex protein 3 domain-containing protein</fullName>
    </recommendedName>
</protein>
<feature type="compositionally biased region" description="Pro residues" evidence="1">
    <location>
        <begin position="41"/>
        <end position="57"/>
    </location>
</feature>
<comment type="caution">
    <text evidence="3">The sequence shown here is derived from an EMBL/GenBank/DDBJ whole genome shotgun (WGS) entry which is preliminary data.</text>
</comment>
<feature type="compositionally biased region" description="Low complexity" evidence="1">
    <location>
        <begin position="268"/>
        <end position="283"/>
    </location>
</feature>
<evidence type="ECO:0000259" key="2">
    <source>
        <dbReference type="Pfam" id="PF24707"/>
    </source>
</evidence>
<dbReference type="Proteomes" id="UP000054053">
    <property type="component" value="Unassembled WGS sequence"/>
</dbReference>
<reference evidence="4" key="1">
    <citation type="journal article" date="2016" name="Genome Announc.">
        <title>Genome sequence of Ustilaginoidea virens IPU010, a rice pathogenic fungus causing false smut.</title>
        <authorList>
            <person name="Kumagai T."/>
            <person name="Ishii T."/>
            <person name="Terai G."/>
            <person name="Umemura M."/>
            <person name="Machida M."/>
            <person name="Asai K."/>
        </authorList>
    </citation>
    <scope>NUCLEOTIDE SEQUENCE [LARGE SCALE GENOMIC DNA]</scope>
    <source>
        <strain evidence="4">IPU010</strain>
    </source>
</reference>
<gene>
    <name evidence="3" type="ORF">UVI_02017800</name>
</gene>
<feature type="compositionally biased region" description="Low complexity" evidence="1">
    <location>
        <begin position="226"/>
        <end position="237"/>
    </location>
</feature>
<dbReference type="GO" id="GO:0000812">
    <property type="term" value="C:Swr1 complex"/>
    <property type="evidence" value="ECO:0007669"/>
    <property type="project" value="InterPro"/>
</dbReference>
<dbReference type="PANTHER" id="PTHR28108:SF1">
    <property type="entry name" value="SWR1-COMPLEX PROTEIN 3"/>
    <property type="match status" value="1"/>
</dbReference>
<feature type="region of interest" description="Disordered" evidence="1">
    <location>
        <begin position="170"/>
        <end position="483"/>
    </location>
</feature>
<name>A0A1B5KS54_USTVR</name>
<feature type="compositionally biased region" description="Polar residues" evidence="1">
    <location>
        <begin position="212"/>
        <end position="225"/>
    </location>
</feature>
<dbReference type="EMBL" id="BBTG02000007">
    <property type="protein sequence ID" value="GAO13677.1"/>
    <property type="molecule type" value="Genomic_DNA"/>
</dbReference>
<dbReference type="AlphaFoldDB" id="A0A1B5KS54"/>
<feature type="region of interest" description="Disordered" evidence="1">
    <location>
        <begin position="814"/>
        <end position="872"/>
    </location>
</feature>
<evidence type="ECO:0000313" key="4">
    <source>
        <dbReference type="Proteomes" id="UP000054053"/>
    </source>
</evidence>
<feature type="region of interest" description="Disordered" evidence="1">
    <location>
        <begin position="1"/>
        <end position="99"/>
    </location>
</feature>
<evidence type="ECO:0000256" key="1">
    <source>
        <dbReference type="SAM" id="MobiDB-lite"/>
    </source>
</evidence>
<dbReference type="Pfam" id="PF24707">
    <property type="entry name" value="Swc3"/>
    <property type="match status" value="1"/>
</dbReference>
<feature type="compositionally biased region" description="Polar residues" evidence="1">
    <location>
        <begin position="445"/>
        <end position="458"/>
    </location>
</feature>
<feature type="domain" description="SWR1-complex protein 3" evidence="2">
    <location>
        <begin position="59"/>
        <end position="157"/>
    </location>
</feature>
<proteinExistence type="predicted"/>
<feature type="region of interest" description="Disordered" evidence="1">
    <location>
        <begin position="635"/>
        <end position="695"/>
    </location>
</feature>
<feature type="region of interest" description="Disordered" evidence="1">
    <location>
        <begin position="115"/>
        <end position="134"/>
    </location>
</feature>
<dbReference type="InterPro" id="IPR037651">
    <property type="entry name" value="Swc3"/>
</dbReference>
<accession>A0A1B5KS54</accession>
<feature type="compositionally biased region" description="Polar residues" evidence="1">
    <location>
        <begin position="80"/>
        <end position="95"/>
    </location>
</feature>
<dbReference type="GO" id="GO:0140849">
    <property type="term" value="F:ATP-dependent H2AZ histone chaperone activity"/>
    <property type="evidence" value="ECO:0007669"/>
    <property type="project" value="InterPro"/>
</dbReference>
<evidence type="ECO:0000313" key="3">
    <source>
        <dbReference type="EMBL" id="GAO13677.1"/>
    </source>
</evidence>
<organism evidence="3 4">
    <name type="scientific">Ustilaginoidea virens</name>
    <name type="common">Rice false smut fungus</name>
    <name type="synonym">Villosiclava virens</name>
    <dbReference type="NCBI Taxonomy" id="1159556"/>
    <lineage>
        <taxon>Eukaryota</taxon>
        <taxon>Fungi</taxon>
        <taxon>Dikarya</taxon>
        <taxon>Ascomycota</taxon>
        <taxon>Pezizomycotina</taxon>
        <taxon>Sordariomycetes</taxon>
        <taxon>Hypocreomycetidae</taxon>
        <taxon>Hypocreales</taxon>
        <taxon>Clavicipitaceae</taxon>
        <taxon>Ustilaginoidea</taxon>
    </lineage>
</organism>
<dbReference type="InterPro" id="IPR057558">
    <property type="entry name" value="Swc3_dom"/>
</dbReference>
<dbReference type="PANTHER" id="PTHR28108">
    <property type="entry name" value="SWR1-COMPLEX PROTEIN 3"/>
    <property type="match status" value="1"/>
</dbReference>